<evidence type="ECO:0000313" key="2">
    <source>
        <dbReference type="EMBL" id="TPP66657.1"/>
    </source>
</evidence>
<evidence type="ECO:0000256" key="1">
    <source>
        <dbReference type="SAM" id="MobiDB-lite"/>
    </source>
</evidence>
<dbReference type="AlphaFoldDB" id="A0A504Z7F8"/>
<evidence type="ECO:0000313" key="3">
    <source>
        <dbReference type="Proteomes" id="UP000316759"/>
    </source>
</evidence>
<gene>
    <name evidence="2" type="ORF">FGIG_04691</name>
</gene>
<accession>A0A504Z7F8</accession>
<feature type="region of interest" description="Disordered" evidence="1">
    <location>
        <begin position="1"/>
        <end position="22"/>
    </location>
</feature>
<sequence>MFQPLPNSLTDPELETPQPTENLSATSMGFLKAAGFLLRSTSHDVFGSGELLSVVEAGLSQSTDAAAPQCRLYAQAEVNITYLWNPSRHSHLDCHPVILPAAQVNRPSPRSLLDEPSTLTRNASLPSLRMTPRVRYSRVDGARPITDISQG</sequence>
<feature type="compositionally biased region" description="Polar residues" evidence="1">
    <location>
        <begin position="1"/>
        <end position="10"/>
    </location>
</feature>
<keyword evidence="3" id="KW-1185">Reference proteome</keyword>
<comment type="caution">
    <text evidence="2">The sequence shown here is derived from an EMBL/GenBank/DDBJ whole genome shotgun (WGS) entry which is preliminary data.</text>
</comment>
<dbReference type="EMBL" id="SUNJ01001563">
    <property type="protein sequence ID" value="TPP66657.1"/>
    <property type="molecule type" value="Genomic_DNA"/>
</dbReference>
<reference evidence="2 3" key="1">
    <citation type="submission" date="2019-04" db="EMBL/GenBank/DDBJ databases">
        <title>Annotation for the trematode Fasciola gigantica.</title>
        <authorList>
            <person name="Choi Y.-J."/>
        </authorList>
    </citation>
    <scope>NUCLEOTIDE SEQUENCE [LARGE SCALE GENOMIC DNA]</scope>
    <source>
        <strain evidence="2">Uganda_cow_1</strain>
    </source>
</reference>
<name>A0A504Z7F8_FASGI</name>
<feature type="region of interest" description="Disordered" evidence="1">
    <location>
        <begin position="107"/>
        <end position="126"/>
    </location>
</feature>
<dbReference type="Proteomes" id="UP000316759">
    <property type="component" value="Unassembled WGS sequence"/>
</dbReference>
<protein>
    <submittedName>
        <fullName evidence="2">Uncharacterized protein</fullName>
    </submittedName>
</protein>
<proteinExistence type="predicted"/>
<organism evidence="2 3">
    <name type="scientific">Fasciola gigantica</name>
    <name type="common">Giant liver fluke</name>
    <dbReference type="NCBI Taxonomy" id="46835"/>
    <lineage>
        <taxon>Eukaryota</taxon>
        <taxon>Metazoa</taxon>
        <taxon>Spiralia</taxon>
        <taxon>Lophotrochozoa</taxon>
        <taxon>Platyhelminthes</taxon>
        <taxon>Trematoda</taxon>
        <taxon>Digenea</taxon>
        <taxon>Plagiorchiida</taxon>
        <taxon>Echinostomata</taxon>
        <taxon>Echinostomatoidea</taxon>
        <taxon>Fasciolidae</taxon>
        <taxon>Fasciola</taxon>
    </lineage>
</organism>